<feature type="region of interest" description="Disordered" evidence="7">
    <location>
        <begin position="526"/>
        <end position="546"/>
    </location>
</feature>
<dbReference type="EMBL" id="AP028921">
    <property type="protein sequence ID" value="BET02141.1"/>
    <property type="molecule type" value="Genomic_DNA"/>
</dbReference>
<dbReference type="InterPro" id="IPR032396">
    <property type="entry name" value="SAS-6_N"/>
</dbReference>
<reference evidence="10 11" key="1">
    <citation type="submission" date="2023-09" db="EMBL/GenBank/DDBJ databases">
        <title>Nesidiocoris tenuis whole genome shotgun sequence.</title>
        <authorList>
            <person name="Shibata T."/>
            <person name="Shimoda M."/>
            <person name="Kobayashi T."/>
            <person name="Uehara T."/>
        </authorList>
    </citation>
    <scope>NUCLEOTIDE SEQUENCE [LARGE SCALE GENOMIC DNA]</scope>
    <source>
        <strain evidence="10 11">Japan</strain>
    </source>
</reference>
<keyword evidence="11" id="KW-1185">Reference proteome</keyword>
<evidence type="ECO:0000256" key="2">
    <source>
        <dbReference type="ARBA" id="ARBA00022490"/>
    </source>
</evidence>
<comment type="subcellular location">
    <subcellularLocation>
        <location evidence="1">Cytoplasm</location>
        <location evidence="1">Cytoskeleton</location>
        <location evidence="1">Microtubule organizing center</location>
        <location evidence="1">Centrosome</location>
    </subcellularLocation>
</comment>
<protein>
    <recommendedName>
        <fullName evidence="12">PA domain-containing protein</fullName>
    </recommendedName>
</protein>
<dbReference type="Gene3D" id="2.170.210.20">
    <property type="entry name" value="Spindle assembly abnormal protein 6, N-terminal domain"/>
    <property type="match status" value="1"/>
</dbReference>
<organism evidence="10 11">
    <name type="scientific">Nesidiocoris tenuis</name>
    <dbReference type="NCBI Taxonomy" id="355587"/>
    <lineage>
        <taxon>Eukaryota</taxon>
        <taxon>Metazoa</taxon>
        <taxon>Ecdysozoa</taxon>
        <taxon>Arthropoda</taxon>
        <taxon>Hexapoda</taxon>
        <taxon>Insecta</taxon>
        <taxon>Pterygota</taxon>
        <taxon>Neoptera</taxon>
        <taxon>Paraneoptera</taxon>
        <taxon>Hemiptera</taxon>
        <taxon>Heteroptera</taxon>
        <taxon>Panheteroptera</taxon>
        <taxon>Cimicomorpha</taxon>
        <taxon>Miridae</taxon>
        <taxon>Dicyphina</taxon>
        <taxon>Nesidiocoris</taxon>
    </lineage>
</organism>
<evidence type="ECO:0000259" key="8">
    <source>
        <dbReference type="Pfam" id="PF02225"/>
    </source>
</evidence>
<evidence type="ECO:0000256" key="7">
    <source>
        <dbReference type="SAM" id="MobiDB-lite"/>
    </source>
</evidence>
<dbReference type="InterPro" id="IPR038558">
    <property type="entry name" value="SAS-6_N_sf"/>
</dbReference>
<dbReference type="Proteomes" id="UP001307889">
    <property type="component" value="Chromosome 13"/>
</dbReference>
<evidence type="ECO:0000256" key="4">
    <source>
        <dbReference type="ARBA" id="ARBA00023212"/>
    </source>
</evidence>
<keyword evidence="5" id="KW-0131">Cell cycle</keyword>
<dbReference type="Gene3D" id="3.50.30.30">
    <property type="match status" value="1"/>
</dbReference>
<feature type="compositionally biased region" description="Polar residues" evidence="7">
    <location>
        <begin position="537"/>
        <end position="546"/>
    </location>
</feature>
<evidence type="ECO:0000256" key="1">
    <source>
        <dbReference type="ARBA" id="ARBA00004300"/>
    </source>
</evidence>
<dbReference type="Pfam" id="PF02225">
    <property type="entry name" value="PA"/>
    <property type="match status" value="1"/>
</dbReference>
<dbReference type="InterPro" id="IPR046450">
    <property type="entry name" value="PA_dom_sf"/>
</dbReference>
<name>A0ABN7BCN6_9HEMI</name>
<dbReference type="InterPro" id="IPR003137">
    <property type="entry name" value="PA_domain"/>
</dbReference>
<feature type="coiled-coil region" evidence="6">
    <location>
        <begin position="214"/>
        <end position="477"/>
    </location>
</feature>
<dbReference type="PANTHER" id="PTHR44281:SF2">
    <property type="entry name" value="SPINDLE ASSEMBLY ABNORMAL PROTEIN 6 HOMOLOG"/>
    <property type="match status" value="1"/>
</dbReference>
<evidence type="ECO:0000313" key="11">
    <source>
        <dbReference type="Proteomes" id="UP001307889"/>
    </source>
</evidence>
<evidence type="ECO:0000256" key="6">
    <source>
        <dbReference type="SAM" id="Coils"/>
    </source>
</evidence>
<evidence type="ECO:0000256" key="3">
    <source>
        <dbReference type="ARBA" id="ARBA00023054"/>
    </source>
</evidence>
<feature type="compositionally biased region" description="Basic and acidic residues" evidence="7">
    <location>
        <begin position="604"/>
        <end position="617"/>
    </location>
</feature>
<dbReference type="SUPFAM" id="SSF52025">
    <property type="entry name" value="PA domain"/>
    <property type="match status" value="1"/>
</dbReference>
<keyword evidence="4" id="KW-0206">Cytoskeleton</keyword>
<sequence length="789" mass="90209">MYRNRDSSGPCDPLYSSVQRFYIRNGFGEERPRDLRIVVDLSTAFSKVSKQVLHVQVFDDEDPFFFYSLVVSEEDYLKLKTSQGLLVDFDNFPTQVVRLLEQCKDCDSHSAKFLLLLEEEGRAEYARTLLKIVETNNFKHLCHLVLSIEHGGDEEIKKILVKKIKTLKEHNAKAEKTILSLESQLSSKDSMLQSAEMKTNEIERRWKEEKIASRAEADKALKDELEKLRRAQLDSQIRHEREKNELEEKHSAALRSKETEISKLRIENQILLDKRTHAEVNASENAKRIESLESELSNIRSDLVASRKLNGKLENDLREKERALANLKSKTGNAEQELKEKLALMSRQEELLKSAQEHKTRLENALKEKEAYVAKKQKTIQNVSEELIKANEIIAKLQKEINSLGSKLKTRTDIALEQEKVIEKREKSLDRLKREVDNKNKKLEELEKSEDKLKAAVLELKETLATKESKIKENEKLIDWLNRRCTQQAVQQSYASNFTNADVVQNLGLNQENPLPPPMADFAKTSTPLDRFKDSNRPQFGSNTPISRVNIKSLDMMETPAVIEEESENEENCNSPVSGKGDADKKTASPVDPPKLNSKPPFRKKIDNPKRSFENRIDGGSNHEIAGQDVFFEIVEPEDLRYTYRTRPAKNFGPTFDSKTFPKWSKLVPAEPPNACSAPFNAYELEGNVALIERGTCSFLTKAIQAEEAGAIAVIIADNVDTDEFYTEMIDDQSGRDVNIPATFLLGKNGYMIRKTLEELNLDHAIIQIPINVTYVPLSQWKQPPWLPW</sequence>
<feature type="coiled-coil region" evidence="6">
    <location>
        <begin position="157"/>
        <end position="184"/>
    </location>
</feature>
<feature type="domain" description="Spindle assembly abnormal protein 6 N-terminal" evidence="9">
    <location>
        <begin position="14"/>
        <end position="147"/>
    </location>
</feature>
<feature type="domain" description="PA" evidence="8">
    <location>
        <begin position="666"/>
        <end position="750"/>
    </location>
</feature>
<dbReference type="Pfam" id="PF16531">
    <property type="entry name" value="SAS-6_N"/>
    <property type="match status" value="1"/>
</dbReference>
<proteinExistence type="predicted"/>
<dbReference type="CDD" id="cd10142">
    <property type="entry name" value="HD_SAS6_N"/>
    <property type="match status" value="1"/>
</dbReference>
<evidence type="ECO:0008006" key="12">
    <source>
        <dbReference type="Google" id="ProtNLM"/>
    </source>
</evidence>
<evidence type="ECO:0000256" key="5">
    <source>
        <dbReference type="ARBA" id="ARBA00023306"/>
    </source>
</evidence>
<evidence type="ECO:0000259" key="9">
    <source>
        <dbReference type="Pfam" id="PF16531"/>
    </source>
</evidence>
<keyword evidence="2" id="KW-0963">Cytoplasm</keyword>
<accession>A0ABN7BCN6</accession>
<dbReference type="PANTHER" id="PTHR44281">
    <property type="entry name" value="SPINDLE ASSEMBLY ABNORMAL PROTEIN 6 HOMOLOG"/>
    <property type="match status" value="1"/>
</dbReference>
<gene>
    <name evidence="10" type="ORF">NTJ_14959</name>
</gene>
<feature type="region of interest" description="Disordered" evidence="7">
    <location>
        <begin position="563"/>
        <end position="620"/>
    </location>
</feature>
<keyword evidence="3 6" id="KW-0175">Coiled coil</keyword>
<evidence type="ECO:0000313" key="10">
    <source>
        <dbReference type="EMBL" id="BET02141.1"/>
    </source>
</evidence>